<feature type="compositionally biased region" description="Polar residues" evidence="1">
    <location>
        <begin position="7"/>
        <end position="23"/>
    </location>
</feature>
<sequence length="89" mass="9783">MLASREVTGTNKDSEDSSTSGNQAARVVQRSVLIQRAMVKTRGLHVGIERSLRMGRGAARLPRSSRGRCCVWRTTTAAKLTPEDLQELD</sequence>
<dbReference type="EMBL" id="JBJKBG010000008">
    <property type="protein sequence ID" value="KAL3726806.1"/>
    <property type="molecule type" value="Genomic_DNA"/>
</dbReference>
<evidence type="ECO:0000313" key="2">
    <source>
        <dbReference type="EMBL" id="KAL3726806.1"/>
    </source>
</evidence>
<dbReference type="Proteomes" id="UP001634007">
    <property type="component" value="Unassembled WGS sequence"/>
</dbReference>
<reference evidence="2 3" key="1">
    <citation type="submission" date="2024-11" db="EMBL/GenBank/DDBJ databases">
        <title>Chromosome-level genome assembly of Eucalyptus globulus Labill. provides insights into its genome evolution.</title>
        <authorList>
            <person name="Li X."/>
        </authorList>
    </citation>
    <scope>NUCLEOTIDE SEQUENCE [LARGE SCALE GENOMIC DNA]</scope>
    <source>
        <strain evidence="2">CL2024</strain>
        <tissue evidence="2">Fresh tender leaves</tissue>
    </source>
</reference>
<dbReference type="AlphaFoldDB" id="A0ABD3JR67"/>
<gene>
    <name evidence="2" type="ORF">ACJRO7_031670</name>
</gene>
<organism evidence="2 3">
    <name type="scientific">Eucalyptus globulus</name>
    <name type="common">Tasmanian blue gum</name>
    <dbReference type="NCBI Taxonomy" id="34317"/>
    <lineage>
        <taxon>Eukaryota</taxon>
        <taxon>Viridiplantae</taxon>
        <taxon>Streptophyta</taxon>
        <taxon>Embryophyta</taxon>
        <taxon>Tracheophyta</taxon>
        <taxon>Spermatophyta</taxon>
        <taxon>Magnoliopsida</taxon>
        <taxon>eudicotyledons</taxon>
        <taxon>Gunneridae</taxon>
        <taxon>Pentapetalae</taxon>
        <taxon>rosids</taxon>
        <taxon>malvids</taxon>
        <taxon>Myrtales</taxon>
        <taxon>Myrtaceae</taxon>
        <taxon>Myrtoideae</taxon>
        <taxon>Eucalypteae</taxon>
        <taxon>Eucalyptus</taxon>
    </lineage>
</organism>
<proteinExistence type="predicted"/>
<protein>
    <submittedName>
        <fullName evidence="2">Uncharacterized protein</fullName>
    </submittedName>
</protein>
<accession>A0ABD3JR67</accession>
<evidence type="ECO:0000313" key="3">
    <source>
        <dbReference type="Proteomes" id="UP001634007"/>
    </source>
</evidence>
<keyword evidence="3" id="KW-1185">Reference proteome</keyword>
<evidence type="ECO:0000256" key="1">
    <source>
        <dbReference type="SAM" id="MobiDB-lite"/>
    </source>
</evidence>
<feature type="region of interest" description="Disordered" evidence="1">
    <location>
        <begin position="1"/>
        <end position="26"/>
    </location>
</feature>
<name>A0ABD3JR67_EUCGL</name>
<comment type="caution">
    <text evidence="2">The sequence shown here is derived from an EMBL/GenBank/DDBJ whole genome shotgun (WGS) entry which is preliminary data.</text>
</comment>